<keyword evidence="2" id="KW-1185">Reference proteome</keyword>
<protein>
    <submittedName>
        <fullName evidence="1">Uncharacterized protein</fullName>
    </submittedName>
</protein>
<dbReference type="Proteomes" id="UP001165960">
    <property type="component" value="Unassembled WGS sequence"/>
</dbReference>
<proteinExistence type="predicted"/>
<name>A0ACC2SKJ5_9FUNG</name>
<comment type="caution">
    <text evidence="1">The sequence shown here is derived from an EMBL/GenBank/DDBJ whole genome shotgun (WGS) entry which is preliminary data.</text>
</comment>
<reference evidence="1" key="1">
    <citation type="submission" date="2022-04" db="EMBL/GenBank/DDBJ databases">
        <title>Genome of the entomopathogenic fungus Entomophthora muscae.</title>
        <authorList>
            <person name="Elya C."/>
            <person name="Lovett B.R."/>
            <person name="Lee E."/>
            <person name="Macias A.M."/>
            <person name="Hajek A.E."/>
            <person name="De Bivort B.L."/>
            <person name="Kasson M.T."/>
            <person name="De Fine Licht H.H."/>
            <person name="Stajich J.E."/>
        </authorList>
    </citation>
    <scope>NUCLEOTIDE SEQUENCE</scope>
    <source>
        <strain evidence="1">Berkeley</strain>
    </source>
</reference>
<dbReference type="EMBL" id="QTSX02004988">
    <property type="protein sequence ID" value="KAJ9062835.1"/>
    <property type="molecule type" value="Genomic_DNA"/>
</dbReference>
<evidence type="ECO:0000313" key="2">
    <source>
        <dbReference type="Proteomes" id="UP001165960"/>
    </source>
</evidence>
<accession>A0ACC2SKJ5</accession>
<organism evidence="1 2">
    <name type="scientific">Entomophthora muscae</name>
    <dbReference type="NCBI Taxonomy" id="34485"/>
    <lineage>
        <taxon>Eukaryota</taxon>
        <taxon>Fungi</taxon>
        <taxon>Fungi incertae sedis</taxon>
        <taxon>Zoopagomycota</taxon>
        <taxon>Entomophthoromycotina</taxon>
        <taxon>Entomophthoromycetes</taxon>
        <taxon>Entomophthorales</taxon>
        <taxon>Entomophthoraceae</taxon>
        <taxon>Entomophthora</taxon>
    </lineage>
</organism>
<sequence>MLQTAPTFLYLQSLNPNAFHAIVYNLEPFWFSPVQQKDVIDLLDLFKDIFAYGPNVFGLSKEFIHQNDTTVPPFCAKHYCHIWVEEAQVFKELKQLLGAGLLAPSQSPWASPLLILKKKVKYIGL</sequence>
<evidence type="ECO:0000313" key="1">
    <source>
        <dbReference type="EMBL" id="KAJ9062835.1"/>
    </source>
</evidence>
<gene>
    <name evidence="1" type="ORF">DSO57_1006283</name>
</gene>